<dbReference type="InterPro" id="IPR016024">
    <property type="entry name" value="ARM-type_fold"/>
</dbReference>
<dbReference type="SMART" id="SM00567">
    <property type="entry name" value="EZ_HEAT"/>
    <property type="match status" value="2"/>
</dbReference>
<dbReference type="Proteomes" id="UP000217889">
    <property type="component" value="Chromosome"/>
</dbReference>
<evidence type="ECO:0008006" key="3">
    <source>
        <dbReference type="Google" id="ProtNLM"/>
    </source>
</evidence>
<dbReference type="AlphaFoldDB" id="A0A291GUX6"/>
<dbReference type="OrthoDB" id="4793623at2"/>
<gene>
    <name evidence="1" type="ORF">CFK41_03685</name>
</gene>
<proteinExistence type="predicted"/>
<dbReference type="KEGG" id="bgg:CFK41_03685"/>
<protein>
    <recommendedName>
        <fullName evidence="3">HEAT repeat domain-containing protein</fullName>
    </recommendedName>
</protein>
<dbReference type="RefSeq" id="WP_096798457.1">
    <property type="nucleotide sequence ID" value="NZ_CP023564.1"/>
</dbReference>
<dbReference type="Gene3D" id="1.25.10.10">
    <property type="entry name" value="Leucine-rich Repeat Variant"/>
    <property type="match status" value="1"/>
</dbReference>
<evidence type="ECO:0000313" key="2">
    <source>
        <dbReference type="Proteomes" id="UP000217889"/>
    </source>
</evidence>
<evidence type="ECO:0000313" key="1">
    <source>
        <dbReference type="EMBL" id="ATG53978.1"/>
    </source>
</evidence>
<dbReference type="EMBL" id="CP023564">
    <property type="protein sequence ID" value="ATG53978.1"/>
    <property type="molecule type" value="Genomic_DNA"/>
</dbReference>
<dbReference type="InterPro" id="IPR004155">
    <property type="entry name" value="PBS_lyase_HEAT"/>
</dbReference>
<dbReference type="SUPFAM" id="SSF48371">
    <property type="entry name" value="ARM repeat"/>
    <property type="match status" value="1"/>
</dbReference>
<sequence length="326" mass="34566">MISLEPGLVLTALMALWAAIALVLFALGIVHAVRAARERRREDLASRARPLVIRFALTEDEDPALMTPLREARGPFGDQVDERLLAVLETLRGEARGRVAALLVERGHPTRLRRLAGARRSMTRASAIRRLGQLALPMDEDLVLAATSDRSPVVRTVAVRAAASYPSARAVVTVLDQLRGRGEVPSLVVTTSLIGQGTASSAALGAIRAGLDDPLAQVRAACAQTLGELTSASDADRLALLLRRDPTPSVQFAAAHALARVGRASSIPALLEGTRSPWGPVRTHCLLALLALPRDVTASAITEVARRGDALLTPLLPPSDRPAGSR</sequence>
<accession>A0A291GUX6</accession>
<keyword evidence="2" id="KW-1185">Reference proteome</keyword>
<dbReference type="InterPro" id="IPR011989">
    <property type="entry name" value="ARM-like"/>
</dbReference>
<organism evidence="1 2">
    <name type="scientific">Brachybacterium ginsengisoli</name>
    <dbReference type="NCBI Taxonomy" id="1331682"/>
    <lineage>
        <taxon>Bacteria</taxon>
        <taxon>Bacillati</taxon>
        <taxon>Actinomycetota</taxon>
        <taxon>Actinomycetes</taxon>
        <taxon>Micrococcales</taxon>
        <taxon>Dermabacteraceae</taxon>
        <taxon>Brachybacterium</taxon>
    </lineage>
</organism>
<name>A0A291GUX6_9MICO</name>
<reference evidence="1 2" key="1">
    <citation type="journal article" date="2014" name="Int. J. Syst. Evol. Microbiol.">
        <title>Brachybacterium ginsengisoli sp. nov., isolated from soil of a ginseng field.</title>
        <authorList>
            <person name="Hoang V.A."/>
            <person name="Kim Y.J."/>
            <person name="Nguyen N.L."/>
            <person name="Yang D.C."/>
        </authorList>
    </citation>
    <scope>NUCLEOTIDE SEQUENCE [LARGE SCALE GENOMIC DNA]</scope>
    <source>
        <strain evidence="1 2">DCY80</strain>
    </source>
</reference>
<dbReference type="Pfam" id="PF13646">
    <property type="entry name" value="HEAT_2"/>
    <property type="match status" value="1"/>
</dbReference>